<reference evidence="1 2" key="2">
    <citation type="submission" date="2020-07" db="EMBL/GenBank/DDBJ databases">
        <title>Signatures of coevolution in a cyanophage population.</title>
        <authorList>
            <person name="Abebe J."/>
        </authorList>
    </citation>
    <scope>NUCLEOTIDE SEQUENCE [LARGE SCALE GENOMIC DNA]</scope>
    <source>
        <strain evidence="1">0809CC03</strain>
    </source>
</reference>
<dbReference type="EMBL" id="MT586120">
    <property type="protein sequence ID" value="QLF86134.1"/>
    <property type="molecule type" value="Genomic_DNA"/>
</dbReference>
<protein>
    <submittedName>
        <fullName evidence="1">Uncharacterized protein</fullName>
    </submittedName>
</protein>
<dbReference type="Proteomes" id="UP000510897">
    <property type="component" value="Segment"/>
</dbReference>
<name>A0A7D5FNA8_9CAUD</name>
<evidence type="ECO:0000313" key="2">
    <source>
        <dbReference type="Proteomes" id="UP000510897"/>
    </source>
</evidence>
<proteinExistence type="predicted"/>
<gene>
    <name evidence="1" type="ORF">CC030809_00078</name>
</gene>
<organism evidence="1 2">
    <name type="scientific">Synechococcus phage S-CAM7</name>
    <dbReference type="NCBI Taxonomy" id="1883368"/>
    <lineage>
        <taxon>Viruses</taxon>
        <taxon>Duplodnaviria</taxon>
        <taxon>Heunggongvirae</taxon>
        <taxon>Uroviricota</taxon>
        <taxon>Caudoviricetes</taxon>
        <taxon>Pantevenvirales</taxon>
        <taxon>Kyanoviridae</taxon>
        <taxon>Mazuvirus</taxon>
        <taxon>Mazuvirus scam7</taxon>
    </lineage>
</organism>
<reference evidence="1 2" key="1">
    <citation type="submission" date="2020-06" db="EMBL/GenBank/DDBJ databases">
        <authorList>
            <person name="Puxty R.J."/>
            <person name="Weihe C."/>
            <person name="Marston M.F."/>
            <person name="Martiny J.B.H."/>
        </authorList>
    </citation>
    <scope>NUCLEOTIDE SEQUENCE [LARGE SCALE GENOMIC DNA]</scope>
    <source>
        <strain evidence="1">0809CC03</strain>
    </source>
</reference>
<accession>A0A7D5FNA8</accession>
<evidence type="ECO:0000313" key="1">
    <source>
        <dbReference type="EMBL" id="QLF86134.1"/>
    </source>
</evidence>
<sequence length="85" mass="9253">MRSLLLAGVLMLSTLPAQAQTRVVCGFMLEYNACLTDNTNTTDIVLVLGPDGGERITIDCSNSQWNSHGPNTQEFVQSIVDSYCN</sequence>